<comment type="caution">
    <text evidence="2">The sequence shown here is derived from an EMBL/GenBank/DDBJ whole genome shotgun (WGS) entry which is preliminary data.</text>
</comment>
<feature type="domain" description="N-acetyltransferase" evidence="1">
    <location>
        <begin position="16"/>
        <end position="157"/>
    </location>
</feature>
<dbReference type="InterPro" id="IPR016181">
    <property type="entry name" value="Acyl_CoA_acyltransferase"/>
</dbReference>
<proteinExistence type="predicted"/>
<evidence type="ECO:0000313" key="3">
    <source>
        <dbReference type="Proteomes" id="UP000238326"/>
    </source>
</evidence>
<organism evidence="2 3">
    <name type="scientific">Malikia spinosa</name>
    <dbReference type="NCBI Taxonomy" id="86180"/>
    <lineage>
        <taxon>Bacteria</taxon>
        <taxon>Pseudomonadati</taxon>
        <taxon>Pseudomonadota</taxon>
        <taxon>Betaproteobacteria</taxon>
        <taxon>Burkholderiales</taxon>
        <taxon>Comamonadaceae</taxon>
        <taxon>Malikia</taxon>
    </lineage>
</organism>
<dbReference type="Proteomes" id="UP000238326">
    <property type="component" value="Unassembled WGS sequence"/>
</dbReference>
<gene>
    <name evidence="2" type="ORF">C6P61_08790</name>
</gene>
<name>A0A2S9KEP6_9BURK</name>
<keyword evidence="2" id="KW-0808">Transferase</keyword>
<dbReference type="OrthoDB" id="5295305at2"/>
<dbReference type="PANTHER" id="PTHR43610">
    <property type="entry name" value="BLL6696 PROTEIN"/>
    <property type="match status" value="1"/>
</dbReference>
<evidence type="ECO:0000259" key="1">
    <source>
        <dbReference type="Pfam" id="PF13302"/>
    </source>
</evidence>
<reference evidence="2 3" key="1">
    <citation type="submission" date="2018-03" db="EMBL/GenBank/DDBJ databases">
        <title>Comparative genomics illustrates the genes involved in a hyperalkaliphilic mechanisms of Serpentinomonas isolated from highly-alkaline calcium-rich serpentinized springs.</title>
        <authorList>
            <person name="Suzuki S."/>
            <person name="Ishii S."/>
            <person name="Walworth N."/>
            <person name="Bird L."/>
            <person name="Kuenen J.G."/>
            <person name="Nealson K.H."/>
        </authorList>
    </citation>
    <scope>NUCLEOTIDE SEQUENCE [LARGE SCALE GENOMIC DNA]</scope>
    <source>
        <strain evidence="2 3">83</strain>
    </source>
</reference>
<dbReference type="Gene3D" id="3.40.630.30">
    <property type="match status" value="1"/>
</dbReference>
<protein>
    <submittedName>
        <fullName evidence="2">N-acetyltransferase</fullName>
    </submittedName>
</protein>
<dbReference type="RefSeq" id="WP_105729559.1">
    <property type="nucleotide sequence ID" value="NZ_PVLR01000022.1"/>
</dbReference>
<dbReference type="Pfam" id="PF13302">
    <property type="entry name" value="Acetyltransf_3"/>
    <property type="match status" value="1"/>
</dbReference>
<dbReference type="SUPFAM" id="SSF55729">
    <property type="entry name" value="Acyl-CoA N-acyltransferases (Nat)"/>
    <property type="match status" value="1"/>
</dbReference>
<dbReference type="PANTHER" id="PTHR43610:SF1">
    <property type="entry name" value="N-ACETYLTRANSFERASE DOMAIN-CONTAINING PROTEIN"/>
    <property type="match status" value="1"/>
</dbReference>
<keyword evidence="3" id="KW-1185">Reference proteome</keyword>
<sequence length="210" mass="23438">MSAITTPVSLEGRHARLVPLSHEQHDDLVDAVCDGELWRLWYTAIPTPDGMAAEIERRLGLHARGSMLPFAVIATEGPLAGRAVGMTSYMNIDAAHRRVEIGSTWYRQAVQRSGVNTSCKRLLLAHAFDQLDCIAVEFRTHWFNQASRRGIERLGAKLDGVLRNHQINPHPDAAGSLRDTCVYSIIDSEWPAVKAHLDHQLHRPRTSRPA</sequence>
<dbReference type="InterPro" id="IPR000182">
    <property type="entry name" value="GNAT_dom"/>
</dbReference>
<evidence type="ECO:0000313" key="2">
    <source>
        <dbReference type="EMBL" id="PRD68921.1"/>
    </source>
</evidence>
<dbReference type="AlphaFoldDB" id="A0A2S9KEP6"/>
<dbReference type="GO" id="GO:0016747">
    <property type="term" value="F:acyltransferase activity, transferring groups other than amino-acyl groups"/>
    <property type="evidence" value="ECO:0007669"/>
    <property type="project" value="InterPro"/>
</dbReference>
<dbReference type="EMBL" id="PVLR01000022">
    <property type="protein sequence ID" value="PRD68921.1"/>
    <property type="molecule type" value="Genomic_DNA"/>
</dbReference>
<accession>A0A2S9KEP6</accession>